<proteinExistence type="inferred from homology"/>
<dbReference type="NCBIfam" id="NF000648">
    <property type="entry name" value="PRK00026.1"/>
    <property type="match status" value="1"/>
</dbReference>
<gene>
    <name evidence="15" type="primary">trmD</name>
    <name evidence="19" type="ORF">DRP44_04845</name>
</gene>
<evidence type="ECO:0000256" key="1">
    <source>
        <dbReference type="ARBA" id="ARBA00002634"/>
    </source>
</evidence>
<dbReference type="InterPro" id="IPR029026">
    <property type="entry name" value="tRNA_m1G_MTases_N"/>
</dbReference>
<evidence type="ECO:0000256" key="17">
    <source>
        <dbReference type="RuleBase" id="RU003464"/>
    </source>
</evidence>
<dbReference type="Proteomes" id="UP000282321">
    <property type="component" value="Unassembled WGS sequence"/>
</dbReference>
<dbReference type="GO" id="GO:0002939">
    <property type="term" value="P:tRNA N1-guanine methylation"/>
    <property type="evidence" value="ECO:0007669"/>
    <property type="project" value="TreeGrafter"/>
</dbReference>
<comment type="catalytic activity">
    <reaction evidence="14 15 17">
        <text>guanosine(37) in tRNA + S-adenosyl-L-methionine = N(1)-methylguanosine(37) in tRNA + S-adenosyl-L-homocysteine + H(+)</text>
        <dbReference type="Rhea" id="RHEA:36899"/>
        <dbReference type="Rhea" id="RHEA-COMP:10145"/>
        <dbReference type="Rhea" id="RHEA-COMP:10147"/>
        <dbReference type="ChEBI" id="CHEBI:15378"/>
        <dbReference type="ChEBI" id="CHEBI:57856"/>
        <dbReference type="ChEBI" id="CHEBI:59789"/>
        <dbReference type="ChEBI" id="CHEBI:73542"/>
        <dbReference type="ChEBI" id="CHEBI:74269"/>
        <dbReference type="EC" id="2.1.1.228"/>
    </reaction>
</comment>
<organism evidence="19 20">
    <name type="scientific">candidate division TA06 bacterium</name>
    <dbReference type="NCBI Taxonomy" id="2250710"/>
    <lineage>
        <taxon>Bacteria</taxon>
        <taxon>Bacteria division TA06</taxon>
    </lineage>
</organism>
<sequence>MLIDILTIFPEFFTSPIGVGNVKIAREKGLLDLRITDIRDYSRDRHRKVDDYGFGGGPGMVMMVQPIYDALKEIKDEKAHVVLFTPRGNTLTQNRVNELKEMEHLVFICGRYKGIDARLEHFVDEEISIGDYVVSGGEYAALIVIDAVARLMPGVIGDIDSAMEDSYSSGLLDAPRYTRPREFMGMKVPDVLLSGNHKEIEKWRRTESLKLTLARKPYLLKEDSLNEEDRKIIKNLRNRDGKEE</sequence>
<dbReference type="PANTHER" id="PTHR46417">
    <property type="entry name" value="TRNA (GUANINE-N(1)-)-METHYLTRANSFERASE"/>
    <property type="match status" value="1"/>
</dbReference>
<evidence type="ECO:0000313" key="19">
    <source>
        <dbReference type="EMBL" id="RKX66094.1"/>
    </source>
</evidence>
<comment type="subcellular location">
    <subcellularLocation>
        <location evidence="2 15 17">Cytoplasm</location>
    </subcellularLocation>
</comment>
<evidence type="ECO:0000256" key="10">
    <source>
        <dbReference type="ARBA" id="ARBA00022691"/>
    </source>
</evidence>
<dbReference type="Gene3D" id="3.40.1280.10">
    <property type="match status" value="1"/>
</dbReference>
<evidence type="ECO:0000256" key="11">
    <source>
        <dbReference type="ARBA" id="ARBA00022694"/>
    </source>
</evidence>
<feature type="binding site" evidence="15 16">
    <location>
        <begin position="129"/>
        <end position="134"/>
    </location>
    <ligand>
        <name>S-adenosyl-L-methionine</name>
        <dbReference type="ChEBI" id="CHEBI:59789"/>
    </ligand>
</feature>
<keyword evidence="7 15" id="KW-0963">Cytoplasm</keyword>
<feature type="domain" description="tRNA methyltransferase TRMD/TRM10-type" evidence="18">
    <location>
        <begin position="1"/>
        <end position="221"/>
    </location>
</feature>
<evidence type="ECO:0000256" key="4">
    <source>
        <dbReference type="ARBA" id="ARBA00011738"/>
    </source>
</evidence>
<keyword evidence="10 15" id="KW-0949">S-adenosyl-L-methionine</keyword>
<evidence type="ECO:0000256" key="14">
    <source>
        <dbReference type="ARBA" id="ARBA00047783"/>
    </source>
</evidence>
<dbReference type="FunFam" id="3.40.1280.10:FF:000001">
    <property type="entry name" value="tRNA (guanine-N(1)-)-methyltransferase"/>
    <property type="match status" value="1"/>
</dbReference>
<dbReference type="FunFam" id="1.10.1270.20:FF:000001">
    <property type="entry name" value="tRNA (guanine-N(1)-)-methyltransferase"/>
    <property type="match status" value="1"/>
</dbReference>
<dbReference type="Gene3D" id="1.10.1270.20">
    <property type="entry name" value="tRNA(m1g37)methyltransferase, domain 2"/>
    <property type="match status" value="1"/>
</dbReference>
<dbReference type="InterPro" id="IPR016009">
    <property type="entry name" value="tRNA_MeTrfase_TRMD/TRM10"/>
</dbReference>
<evidence type="ECO:0000256" key="8">
    <source>
        <dbReference type="ARBA" id="ARBA00022603"/>
    </source>
</evidence>
<dbReference type="InterPro" id="IPR002649">
    <property type="entry name" value="tRNA_m1G_MeTrfase_TrmD"/>
</dbReference>
<evidence type="ECO:0000256" key="7">
    <source>
        <dbReference type="ARBA" id="ARBA00022490"/>
    </source>
</evidence>
<dbReference type="GO" id="GO:0005829">
    <property type="term" value="C:cytosol"/>
    <property type="evidence" value="ECO:0007669"/>
    <property type="project" value="TreeGrafter"/>
</dbReference>
<evidence type="ECO:0000259" key="18">
    <source>
        <dbReference type="Pfam" id="PF01746"/>
    </source>
</evidence>
<evidence type="ECO:0000256" key="9">
    <source>
        <dbReference type="ARBA" id="ARBA00022679"/>
    </source>
</evidence>
<evidence type="ECO:0000256" key="15">
    <source>
        <dbReference type="HAMAP-Rule" id="MF_00605"/>
    </source>
</evidence>
<dbReference type="GO" id="GO:0052906">
    <property type="term" value="F:tRNA (guanine(37)-N1)-methyltransferase activity"/>
    <property type="evidence" value="ECO:0007669"/>
    <property type="project" value="UniProtKB-UniRule"/>
</dbReference>
<evidence type="ECO:0000256" key="2">
    <source>
        <dbReference type="ARBA" id="ARBA00004496"/>
    </source>
</evidence>
<evidence type="ECO:0000256" key="12">
    <source>
        <dbReference type="ARBA" id="ARBA00029736"/>
    </source>
</evidence>
<evidence type="ECO:0000256" key="13">
    <source>
        <dbReference type="ARBA" id="ARBA00033392"/>
    </source>
</evidence>
<feature type="binding site" evidence="15 16">
    <location>
        <position position="110"/>
    </location>
    <ligand>
        <name>S-adenosyl-L-methionine</name>
        <dbReference type="ChEBI" id="CHEBI:59789"/>
    </ligand>
</feature>
<reference evidence="19 20" key="1">
    <citation type="submission" date="2018-06" db="EMBL/GenBank/DDBJ databases">
        <title>Extensive metabolic versatility and redundancy in microbially diverse, dynamic hydrothermal sediments.</title>
        <authorList>
            <person name="Dombrowski N."/>
            <person name="Teske A."/>
            <person name="Baker B.J."/>
        </authorList>
    </citation>
    <scope>NUCLEOTIDE SEQUENCE [LARGE SCALE GENOMIC DNA]</scope>
    <source>
        <strain evidence="19">B35_G9</strain>
    </source>
</reference>
<keyword evidence="11 15" id="KW-0819">tRNA processing</keyword>
<dbReference type="InterPro" id="IPR029028">
    <property type="entry name" value="Alpha/beta_knot_MTases"/>
</dbReference>
<dbReference type="EMBL" id="QNBC01000056">
    <property type="protein sequence ID" value="RKX66094.1"/>
    <property type="molecule type" value="Genomic_DNA"/>
</dbReference>
<protein>
    <recommendedName>
        <fullName evidence="6 15">tRNA (guanine-N(1)-)-methyltransferase</fullName>
        <ecNumber evidence="5 15">2.1.1.228</ecNumber>
    </recommendedName>
    <alternativeName>
        <fullName evidence="12 15">M1G-methyltransferase</fullName>
    </alternativeName>
    <alternativeName>
        <fullName evidence="13 15">tRNA [GM37] methyltransferase</fullName>
    </alternativeName>
</protein>
<comment type="function">
    <text evidence="1 15 17">Specifically methylates guanosine-37 in various tRNAs.</text>
</comment>
<dbReference type="SUPFAM" id="SSF75217">
    <property type="entry name" value="alpha/beta knot"/>
    <property type="match status" value="1"/>
</dbReference>
<evidence type="ECO:0000256" key="5">
    <source>
        <dbReference type="ARBA" id="ARBA00012807"/>
    </source>
</evidence>
<accession>A0A660S7I0</accession>
<dbReference type="NCBIfam" id="TIGR00088">
    <property type="entry name" value="trmD"/>
    <property type="match status" value="1"/>
</dbReference>
<comment type="subunit">
    <text evidence="4 15 17">Homodimer.</text>
</comment>
<evidence type="ECO:0000256" key="6">
    <source>
        <dbReference type="ARBA" id="ARBA00014679"/>
    </source>
</evidence>
<comment type="caution">
    <text evidence="19">The sequence shown here is derived from an EMBL/GenBank/DDBJ whole genome shotgun (WGS) entry which is preliminary data.</text>
</comment>
<keyword evidence="9 15" id="KW-0808">Transferase</keyword>
<dbReference type="EC" id="2.1.1.228" evidence="5 15"/>
<evidence type="ECO:0000256" key="16">
    <source>
        <dbReference type="PIRSR" id="PIRSR000386-1"/>
    </source>
</evidence>
<evidence type="ECO:0000256" key="3">
    <source>
        <dbReference type="ARBA" id="ARBA00007630"/>
    </source>
</evidence>
<dbReference type="AlphaFoldDB" id="A0A660S7I0"/>
<keyword evidence="8 15" id="KW-0489">Methyltransferase</keyword>
<comment type="similarity">
    <text evidence="3 15 17">Belongs to the RNA methyltransferase TrmD family.</text>
</comment>
<dbReference type="Pfam" id="PF01746">
    <property type="entry name" value="tRNA_m1G_MT"/>
    <property type="match status" value="1"/>
</dbReference>
<dbReference type="HAMAP" id="MF_00605">
    <property type="entry name" value="TrmD"/>
    <property type="match status" value="1"/>
</dbReference>
<dbReference type="PANTHER" id="PTHR46417:SF1">
    <property type="entry name" value="TRNA (GUANINE-N(1)-)-METHYLTRANSFERASE"/>
    <property type="match status" value="1"/>
</dbReference>
<dbReference type="PIRSF" id="PIRSF000386">
    <property type="entry name" value="tRNA_mtase"/>
    <property type="match status" value="1"/>
</dbReference>
<dbReference type="InterPro" id="IPR023148">
    <property type="entry name" value="tRNA_m1G_MeTrfase_C_sf"/>
</dbReference>
<name>A0A660S7I0_UNCT6</name>
<evidence type="ECO:0000313" key="20">
    <source>
        <dbReference type="Proteomes" id="UP000282321"/>
    </source>
</evidence>
<dbReference type="CDD" id="cd18080">
    <property type="entry name" value="TrmD-like"/>
    <property type="match status" value="1"/>
</dbReference>